<protein>
    <submittedName>
        <fullName evidence="1">Uncharacterized protein</fullName>
    </submittedName>
</protein>
<reference evidence="1" key="1">
    <citation type="submission" date="2020-08" db="EMBL/GenBank/DDBJ databases">
        <title>Multicomponent nature underlies the extraordinary mechanical properties of spider dragline silk.</title>
        <authorList>
            <person name="Kono N."/>
            <person name="Nakamura H."/>
            <person name="Mori M."/>
            <person name="Yoshida Y."/>
            <person name="Ohtoshi R."/>
            <person name="Malay A.D."/>
            <person name="Moran D.A.P."/>
            <person name="Tomita M."/>
            <person name="Numata K."/>
            <person name="Arakawa K."/>
        </authorList>
    </citation>
    <scope>NUCLEOTIDE SEQUENCE</scope>
</reference>
<organism evidence="1 2">
    <name type="scientific">Nephila pilipes</name>
    <name type="common">Giant wood spider</name>
    <name type="synonym">Nephila maculata</name>
    <dbReference type="NCBI Taxonomy" id="299642"/>
    <lineage>
        <taxon>Eukaryota</taxon>
        <taxon>Metazoa</taxon>
        <taxon>Ecdysozoa</taxon>
        <taxon>Arthropoda</taxon>
        <taxon>Chelicerata</taxon>
        <taxon>Arachnida</taxon>
        <taxon>Araneae</taxon>
        <taxon>Araneomorphae</taxon>
        <taxon>Entelegynae</taxon>
        <taxon>Araneoidea</taxon>
        <taxon>Nephilidae</taxon>
        <taxon>Nephila</taxon>
    </lineage>
</organism>
<comment type="caution">
    <text evidence="1">The sequence shown here is derived from an EMBL/GenBank/DDBJ whole genome shotgun (WGS) entry which is preliminary data.</text>
</comment>
<dbReference type="EMBL" id="BMAW01055313">
    <property type="protein sequence ID" value="GFT00295.1"/>
    <property type="molecule type" value="Genomic_DNA"/>
</dbReference>
<name>A0A8X6N828_NEPPI</name>
<accession>A0A8X6N828</accession>
<evidence type="ECO:0000313" key="2">
    <source>
        <dbReference type="Proteomes" id="UP000887013"/>
    </source>
</evidence>
<dbReference type="AlphaFoldDB" id="A0A8X6N828"/>
<gene>
    <name evidence="1" type="ORF">NPIL_580291</name>
</gene>
<keyword evidence="2" id="KW-1185">Reference proteome</keyword>
<proteinExistence type="predicted"/>
<sequence length="99" mass="11108">MRNAVTLLLFLESFRGRGLRGQCSWGFQAVTPKVAGKRDKNGFMGGTKGRVFVGSSPVDDRMSVIKYSQLSRIVLLFVVKNYRKKNMSCDISSAIFILR</sequence>
<dbReference type="Proteomes" id="UP000887013">
    <property type="component" value="Unassembled WGS sequence"/>
</dbReference>
<evidence type="ECO:0000313" key="1">
    <source>
        <dbReference type="EMBL" id="GFT00295.1"/>
    </source>
</evidence>